<dbReference type="STRING" id="500635.MITSMUL_05635"/>
<dbReference type="EC" id="1.1.1.1" evidence="6"/>
<dbReference type="Proteomes" id="UP000003671">
    <property type="component" value="Unassembled WGS sequence"/>
</dbReference>
<dbReference type="HOGENOM" id="CLU_044754_3_1_9"/>
<protein>
    <submittedName>
        <fullName evidence="6">Alcohol dehydrogenase, iron-dependent</fullName>
        <ecNumber evidence="6">1.1.1.1</ecNumber>
    </submittedName>
</protein>
<dbReference type="eggNOG" id="COG0371">
    <property type="taxonomic scope" value="Bacteria"/>
</dbReference>
<evidence type="ECO:0000256" key="1">
    <source>
        <dbReference type="ARBA" id="ARBA00022723"/>
    </source>
</evidence>
<sequence length="375" mass="41671">MTEYHQKTRKGGFEMKDRYTMIFPNYTIGVEAYEKIREVCPRYGKSVVVIGGRKGIEAAQEKMVRAVEGVGLEFTGFIHAGGQSSDENIERISEDSAVQEADMIFAVGGGKAIDTAKAVAHRQNKPYFTFPTVAGSCAAAASIATIYTPDGKFQDYLYSTIPPVHVFLCSRIMAQAPVEYLLRGIGDTMAKYYEAAIASRGRKLQHRDGMGIALSRMCLDPLYAYGEQAVADNRRHVVSPAFEEVILAIVMTSGLVSNFAAPEFNGHIAHQLFVELADLPASEQCRQHGGLVAYGILLLLLCDGQEEEFKRFYAFCQSIGLPTCREETCASEEDIQRVFRATEKKQDVRIMPYKVTQDMLHEAAKKIEAYHSEQK</sequence>
<keyword evidence="1 3" id="KW-0479">Metal-binding</keyword>
<feature type="binding site" evidence="3">
    <location>
        <position position="187"/>
    </location>
    <ligand>
        <name>glycerol</name>
        <dbReference type="ChEBI" id="CHEBI:17754"/>
    </ligand>
</feature>
<dbReference type="Gene3D" id="1.20.1090.10">
    <property type="entry name" value="Dehydroquinate synthase-like - alpha domain"/>
    <property type="match status" value="1"/>
</dbReference>
<evidence type="ECO:0000256" key="2">
    <source>
        <dbReference type="ARBA" id="ARBA00023002"/>
    </source>
</evidence>
<dbReference type="PANTHER" id="PTHR43616:SF3">
    <property type="entry name" value="HYDROXYCARBOXYLATE DEHYDROGENASE A"/>
    <property type="match status" value="1"/>
</dbReference>
<dbReference type="InterPro" id="IPR001670">
    <property type="entry name" value="ADH_Fe/GldA"/>
</dbReference>
<gene>
    <name evidence="6" type="ORF">MITSMUL_05635</name>
</gene>
<keyword evidence="3" id="KW-0862">Zinc</keyword>
<organism evidence="6 7">
    <name type="scientific">Mitsuokella multacida DSM 20544</name>
    <dbReference type="NCBI Taxonomy" id="500635"/>
    <lineage>
        <taxon>Bacteria</taxon>
        <taxon>Bacillati</taxon>
        <taxon>Bacillota</taxon>
        <taxon>Negativicutes</taxon>
        <taxon>Selenomonadales</taxon>
        <taxon>Selenomonadaceae</taxon>
        <taxon>Mitsuokella</taxon>
    </lineage>
</organism>
<name>C9KQT3_9FIRM</name>
<dbReference type="Gene3D" id="3.40.50.1970">
    <property type="match status" value="1"/>
</dbReference>
<comment type="cofactor">
    <cofactor evidence="3">
        <name>Zn(2+)</name>
        <dbReference type="ChEBI" id="CHEBI:29105"/>
    </cofactor>
    <text evidence="3">Binds 1 zinc ion per subunit.</text>
</comment>
<feature type="binding site" evidence="4">
    <location>
        <position position="147"/>
    </location>
    <ligand>
        <name>NAD(+)</name>
        <dbReference type="ChEBI" id="CHEBI:57540"/>
    </ligand>
</feature>
<accession>C9KQT3</accession>
<feature type="binding site" evidence="3">
    <location>
        <position position="270"/>
    </location>
    <ligand>
        <name>glycerol</name>
        <dbReference type="ChEBI" id="CHEBI:17754"/>
    </ligand>
</feature>
<feature type="domain" description="Alcohol dehydrogenase iron-type/glycerol dehydrogenase GldA" evidence="5">
    <location>
        <begin position="25"/>
        <end position="152"/>
    </location>
</feature>
<proteinExistence type="predicted"/>
<evidence type="ECO:0000313" key="6">
    <source>
        <dbReference type="EMBL" id="EEX67765.1"/>
    </source>
</evidence>
<dbReference type="InterPro" id="IPR016205">
    <property type="entry name" value="Glycerol_DH"/>
</dbReference>
<dbReference type="CDD" id="cd08171">
    <property type="entry name" value="GlyDH-like"/>
    <property type="match status" value="1"/>
</dbReference>
<keyword evidence="7" id="KW-1185">Reference proteome</keyword>
<dbReference type="PIRSF" id="PIRSF000112">
    <property type="entry name" value="Glycerol_dehydrogenase"/>
    <property type="match status" value="1"/>
</dbReference>
<evidence type="ECO:0000256" key="4">
    <source>
        <dbReference type="PIRSR" id="PIRSR000112-3"/>
    </source>
</evidence>
<evidence type="ECO:0000256" key="3">
    <source>
        <dbReference type="PIRSR" id="PIRSR000112-1"/>
    </source>
</evidence>
<dbReference type="PATRIC" id="fig|500635.8.peg.2222"/>
<dbReference type="GO" id="GO:0046872">
    <property type="term" value="F:metal ion binding"/>
    <property type="evidence" value="ECO:0007669"/>
    <property type="project" value="UniProtKB-KW"/>
</dbReference>
<dbReference type="EMBL" id="ABWK02000027">
    <property type="protein sequence ID" value="EEX67765.1"/>
    <property type="molecule type" value="Genomic_DNA"/>
</dbReference>
<keyword evidence="2 6" id="KW-0560">Oxidoreductase</keyword>
<evidence type="ECO:0000259" key="5">
    <source>
        <dbReference type="Pfam" id="PF00465"/>
    </source>
</evidence>
<dbReference type="SUPFAM" id="SSF56796">
    <property type="entry name" value="Dehydroquinate synthase-like"/>
    <property type="match status" value="1"/>
</dbReference>
<keyword evidence="4" id="KW-0520">NAD</keyword>
<dbReference type="PANTHER" id="PTHR43616">
    <property type="entry name" value="GLYCEROL DEHYDROGENASE"/>
    <property type="match status" value="1"/>
</dbReference>
<evidence type="ECO:0000313" key="7">
    <source>
        <dbReference type="Proteomes" id="UP000003671"/>
    </source>
</evidence>
<feature type="binding site" evidence="3">
    <location>
        <position position="288"/>
    </location>
    <ligand>
        <name>glycerol</name>
        <dbReference type="ChEBI" id="CHEBI:17754"/>
    </ligand>
</feature>
<comment type="caution">
    <text evidence="6">The sequence shown here is derived from an EMBL/GenBank/DDBJ whole genome shotgun (WGS) entry which is preliminary data.</text>
</comment>
<dbReference type="AlphaFoldDB" id="C9KQT3"/>
<dbReference type="Pfam" id="PF00465">
    <property type="entry name" value="Fe-ADH"/>
    <property type="match status" value="1"/>
</dbReference>
<reference evidence="6" key="1">
    <citation type="submission" date="2009-09" db="EMBL/GenBank/DDBJ databases">
        <authorList>
            <person name="Weinstock G."/>
            <person name="Sodergren E."/>
            <person name="Clifton S."/>
            <person name="Fulton L."/>
            <person name="Fulton B."/>
            <person name="Courtney L."/>
            <person name="Fronick C."/>
            <person name="Harrison M."/>
            <person name="Strong C."/>
            <person name="Farmer C."/>
            <person name="Delahaunty K."/>
            <person name="Markovic C."/>
            <person name="Hall O."/>
            <person name="Minx P."/>
            <person name="Tomlinson C."/>
            <person name="Mitreva M."/>
            <person name="Nelson J."/>
            <person name="Hou S."/>
            <person name="Wollam A."/>
            <person name="Pepin K.H."/>
            <person name="Johnson M."/>
            <person name="Bhonagiri V."/>
            <person name="Nash W.E."/>
            <person name="Warren W."/>
            <person name="Chinwalla A."/>
            <person name="Mardis E.R."/>
            <person name="Wilson R.K."/>
        </authorList>
    </citation>
    <scope>NUCLEOTIDE SEQUENCE [LARGE SCALE GENOMIC DNA]</scope>
    <source>
        <strain evidence="6">DSM 20544</strain>
    </source>
</reference>
<dbReference type="GO" id="GO:0004022">
    <property type="term" value="F:alcohol dehydrogenase (NAD+) activity"/>
    <property type="evidence" value="ECO:0007669"/>
    <property type="project" value="UniProtKB-EC"/>
</dbReference>
<feature type="binding site" evidence="4">
    <location>
        <begin position="110"/>
        <end position="114"/>
    </location>
    <ligand>
        <name>NAD(+)</name>
        <dbReference type="ChEBI" id="CHEBI:57540"/>
    </ligand>
</feature>